<dbReference type="AlphaFoldDB" id="A0A835ZD40"/>
<dbReference type="Gene3D" id="3.40.50.150">
    <property type="entry name" value="Vaccinia Virus protein VP39"/>
    <property type="match status" value="1"/>
</dbReference>
<proteinExistence type="predicted"/>
<dbReference type="SUPFAM" id="SSF53335">
    <property type="entry name" value="S-adenosyl-L-methionine-dependent methyltransferases"/>
    <property type="match status" value="1"/>
</dbReference>
<sequence length="323" mass="35287">MQALLDIAPRGCRVRVGEPDTDCDSLSLCTAYAHEGYSSMNFDSARNAYFKDAIAACRARRWLEVGVGAHATLSRMVLDGAPQRTLTGIEVLASSAKSARRCLREYGKDRFHIVETSSYDMEGGAFDALLCEVVGAIASAEGIVDVVDDLRARGVLAPLCHVIPTRVETFFAPVTLTARDLKRGGLYVTTRFASVKPASFDDTTPTRDRGLLEQYDLYTGTCSTAGSSAFTIHRECAVHGIGMYIVLDGALSSCHGRDDAARNWRMPVALFDEVVNVHAGDVMNIASRVTSAARRHSYAFHCERGSDRWAVELKTEHMYANFA</sequence>
<reference evidence="1" key="1">
    <citation type="submission" date="2021-02" db="EMBL/GenBank/DDBJ databases">
        <title>First Annotated Genome of the Yellow-green Alga Tribonema minus.</title>
        <authorList>
            <person name="Mahan K.M."/>
        </authorList>
    </citation>
    <scope>NUCLEOTIDE SEQUENCE</scope>
    <source>
        <strain evidence="1">UTEX B ZZ1240</strain>
    </source>
</reference>
<comment type="caution">
    <text evidence="1">The sequence shown here is derived from an EMBL/GenBank/DDBJ whole genome shotgun (WGS) entry which is preliminary data.</text>
</comment>
<name>A0A835ZD40_9STRA</name>
<protein>
    <submittedName>
        <fullName evidence="1">Uncharacterized protein</fullName>
    </submittedName>
</protein>
<organism evidence="1 2">
    <name type="scientific">Tribonema minus</name>
    <dbReference type="NCBI Taxonomy" id="303371"/>
    <lineage>
        <taxon>Eukaryota</taxon>
        <taxon>Sar</taxon>
        <taxon>Stramenopiles</taxon>
        <taxon>Ochrophyta</taxon>
        <taxon>PX clade</taxon>
        <taxon>Xanthophyceae</taxon>
        <taxon>Tribonematales</taxon>
        <taxon>Tribonemataceae</taxon>
        <taxon>Tribonema</taxon>
    </lineage>
</organism>
<dbReference type="Proteomes" id="UP000664859">
    <property type="component" value="Unassembled WGS sequence"/>
</dbReference>
<dbReference type="EMBL" id="JAFCMP010000009">
    <property type="protein sequence ID" value="KAG5192197.1"/>
    <property type="molecule type" value="Genomic_DNA"/>
</dbReference>
<evidence type="ECO:0000313" key="1">
    <source>
        <dbReference type="EMBL" id="KAG5192197.1"/>
    </source>
</evidence>
<gene>
    <name evidence="1" type="ORF">JKP88DRAFT_251014</name>
</gene>
<dbReference type="OrthoDB" id="228165at2759"/>
<evidence type="ECO:0000313" key="2">
    <source>
        <dbReference type="Proteomes" id="UP000664859"/>
    </source>
</evidence>
<dbReference type="InterPro" id="IPR029063">
    <property type="entry name" value="SAM-dependent_MTases_sf"/>
</dbReference>
<keyword evidence="2" id="KW-1185">Reference proteome</keyword>
<accession>A0A835ZD40</accession>